<name>A0ACC2XSY9_9TREE</name>
<evidence type="ECO:0000313" key="1">
    <source>
        <dbReference type="EMBL" id="KAJ9126756.1"/>
    </source>
</evidence>
<accession>A0ACC2XSY9</accession>
<dbReference type="Proteomes" id="UP001234202">
    <property type="component" value="Unassembled WGS sequence"/>
</dbReference>
<evidence type="ECO:0000313" key="2">
    <source>
        <dbReference type="Proteomes" id="UP001234202"/>
    </source>
</evidence>
<sequence>MSSPAKAANESMIKPPTMLPVSRLPRLNATPVKTASSVHPSLQNNPDQEDALTHLELVPGGSRKRKGPDDEQNADGAGDSVSGVAQNGIKRVANATSRMPAGRTVSGNGSGSIPFVPQPKPPSTTRKPINAIGSTTMRSSVANTSAGSRPGSSMSMSSATTTAGRRTMPGLSTTAGPRPPLSRVGSSAPTNQPGLRTMRTASNTNLRGLASSQASGAPQTRLNRSVMGGPKRILWHLGWPSLKQLSQWMQALKNGQQELQARLNTTQNDEREARRNLSTAGEEIAAMREKHRDEVDELERKLSKKERERNDLEEDCKELRSDLESCKGEVRDLKAALSAQATSHLTVQAELDALRATNERQQQEIANYILTTKQAEETVARANERVKEVEEDLRTAETIRRKLHNQVQELKGNIRVFARVRPPIGKEVSTQDDLAEIEYPAKGVVTASGQEPLTVYKSRDNAEGKNTREAIKFSFDKVFQPAEGQREVFEEISMLAQSVLDGYNTGSGKSWTMEGGSNPETAGMIPRAIEMIFKETQALKELGWQYAMTGQFVEIYNERINDLFGNDSFDSAKHEIKHEGSTTSVTGITPCPLESADQVARLMARASGRRAVAATMMNERSSRSHSVFSLKVRGYNPLTSETCEGVLNLVDLAGSERLDKAGTGEHKDRMKETININKSLSSLQNVIQKLSEKATDGKTHVNYRDSQLTYLLQNSLSGKFCISVL</sequence>
<proteinExistence type="predicted"/>
<reference evidence="1" key="1">
    <citation type="submission" date="2023-04" db="EMBL/GenBank/DDBJ databases">
        <title>Draft Genome sequencing of Naganishia species isolated from polar environments using Oxford Nanopore Technology.</title>
        <authorList>
            <person name="Leo P."/>
            <person name="Venkateswaran K."/>
        </authorList>
    </citation>
    <scope>NUCLEOTIDE SEQUENCE</scope>
    <source>
        <strain evidence="1">DBVPG 5303</strain>
    </source>
</reference>
<keyword evidence="2" id="KW-1185">Reference proteome</keyword>
<protein>
    <submittedName>
        <fullName evidence="1">Uncharacterized protein</fullName>
    </submittedName>
</protein>
<organism evidence="1 2">
    <name type="scientific">Naganishia onofrii</name>
    <dbReference type="NCBI Taxonomy" id="1851511"/>
    <lineage>
        <taxon>Eukaryota</taxon>
        <taxon>Fungi</taxon>
        <taxon>Dikarya</taxon>
        <taxon>Basidiomycota</taxon>
        <taxon>Agaricomycotina</taxon>
        <taxon>Tremellomycetes</taxon>
        <taxon>Filobasidiales</taxon>
        <taxon>Filobasidiaceae</taxon>
        <taxon>Naganishia</taxon>
    </lineage>
</organism>
<comment type="caution">
    <text evidence="1">The sequence shown here is derived from an EMBL/GenBank/DDBJ whole genome shotgun (WGS) entry which is preliminary data.</text>
</comment>
<dbReference type="EMBL" id="JASBWV010000004">
    <property type="protein sequence ID" value="KAJ9126756.1"/>
    <property type="molecule type" value="Genomic_DNA"/>
</dbReference>
<gene>
    <name evidence="1" type="ORF">QFC24_001787</name>
</gene>